<keyword evidence="3" id="KW-1185">Reference proteome</keyword>
<dbReference type="RefSeq" id="WP_110033992.1">
    <property type="nucleotide sequence ID" value="NZ_QGTR01000006.1"/>
</dbReference>
<proteinExistence type="predicted"/>
<comment type="caution">
    <text evidence="2">The sequence shown here is derived from an EMBL/GenBank/DDBJ whole genome shotgun (WGS) entry which is preliminary data.</text>
</comment>
<evidence type="ECO:0000313" key="3">
    <source>
        <dbReference type="Proteomes" id="UP000246352"/>
    </source>
</evidence>
<name>A0A317PE85_9HYPH</name>
<organism evidence="2 3">
    <name type="scientific">Hoeflea marina</name>
    <dbReference type="NCBI Taxonomy" id="274592"/>
    <lineage>
        <taxon>Bacteria</taxon>
        <taxon>Pseudomonadati</taxon>
        <taxon>Pseudomonadota</taxon>
        <taxon>Alphaproteobacteria</taxon>
        <taxon>Hyphomicrobiales</taxon>
        <taxon>Rhizobiaceae</taxon>
        <taxon>Hoeflea</taxon>
    </lineage>
</organism>
<dbReference type="Proteomes" id="UP000246352">
    <property type="component" value="Unassembled WGS sequence"/>
</dbReference>
<dbReference type="InterPro" id="IPR025484">
    <property type="entry name" value="DUF4376"/>
</dbReference>
<protein>
    <submittedName>
        <fullName evidence="2">Uncharacterized protein DUF4376</fullName>
    </submittedName>
</protein>
<gene>
    <name evidence="2" type="ORF">DFR52_106225</name>
</gene>
<sequence>MLFLTIENGVRCIRAHPGWILPETGGLLTAEQLLARDDYDGLPIIDEPPAYDPATQIISLDPIEDWILSETTATKTYTVSAKPPPSGDDVNRERERRILTGTAVTIDGYGDVPLQGREEDRSNLSDLAFAASLRIGAGDVTTTSVFRDRDNVDHDLTPPQFIEMWSQASAYVSAIYAASWAIKAMAPIPLNFSDDANWP</sequence>
<evidence type="ECO:0000313" key="2">
    <source>
        <dbReference type="EMBL" id="PWV97700.1"/>
    </source>
</evidence>
<dbReference type="EMBL" id="QGTR01000006">
    <property type="protein sequence ID" value="PWV97700.1"/>
    <property type="molecule type" value="Genomic_DNA"/>
</dbReference>
<dbReference type="AlphaFoldDB" id="A0A317PE85"/>
<feature type="domain" description="DUF4376" evidence="1">
    <location>
        <begin position="89"/>
        <end position="185"/>
    </location>
</feature>
<reference evidence="2 3" key="1">
    <citation type="submission" date="2018-05" db="EMBL/GenBank/DDBJ databases">
        <title>Genomic Encyclopedia of Type Strains, Phase IV (KMG-IV): sequencing the most valuable type-strain genomes for metagenomic binning, comparative biology and taxonomic classification.</title>
        <authorList>
            <person name="Goeker M."/>
        </authorList>
    </citation>
    <scope>NUCLEOTIDE SEQUENCE [LARGE SCALE GENOMIC DNA]</scope>
    <source>
        <strain evidence="2 3">DSM 16791</strain>
    </source>
</reference>
<dbReference type="Pfam" id="PF14301">
    <property type="entry name" value="DUF4376"/>
    <property type="match status" value="1"/>
</dbReference>
<dbReference type="OrthoDB" id="7870359at2"/>
<evidence type="ECO:0000259" key="1">
    <source>
        <dbReference type="Pfam" id="PF14301"/>
    </source>
</evidence>
<accession>A0A317PE85</accession>